<dbReference type="EMBL" id="JBEPLW010000020">
    <property type="protein sequence ID" value="MET3576342.1"/>
    <property type="molecule type" value="Genomic_DNA"/>
</dbReference>
<keyword evidence="6 7" id="KW-0472">Membrane</keyword>
<dbReference type="Pfam" id="PF04239">
    <property type="entry name" value="DUF421"/>
    <property type="match status" value="1"/>
</dbReference>
<feature type="domain" description="YetF-like N-terminal transmembrane" evidence="9">
    <location>
        <begin position="6"/>
        <end position="79"/>
    </location>
</feature>
<feature type="domain" description="YetF C-terminal" evidence="8">
    <location>
        <begin position="84"/>
        <end position="218"/>
    </location>
</feature>
<dbReference type="Proteomes" id="UP001549099">
    <property type="component" value="Unassembled WGS sequence"/>
</dbReference>
<proteinExistence type="inferred from homology"/>
<dbReference type="InterPro" id="IPR007353">
    <property type="entry name" value="DUF421"/>
</dbReference>
<gene>
    <name evidence="10" type="ORF">ABID49_002258</name>
</gene>
<protein>
    <submittedName>
        <fullName evidence="10">Uncharacterized membrane protein YcaP (DUF421 family)</fullName>
    </submittedName>
</protein>
<evidence type="ECO:0000259" key="9">
    <source>
        <dbReference type="Pfam" id="PF20730"/>
    </source>
</evidence>
<dbReference type="Gene3D" id="3.30.240.20">
    <property type="entry name" value="bsu07140 like domains"/>
    <property type="match status" value="2"/>
</dbReference>
<dbReference type="Pfam" id="PF20730">
    <property type="entry name" value="YetF_N"/>
    <property type="match status" value="1"/>
</dbReference>
<evidence type="ECO:0000313" key="11">
    <source>
        <dbReference type="Proteomes" id="UP001549099"/>
    </source>
</evidence>
<keyword evidence="5 7" id="KW-1133">Transmembrane helix</keyword>
<comment type="caution">
    <text evidence="10">The sequence shown here is derived from an EMBL/GenBank/DDBJ whole genome shotgun (WGS) entry which is preliminary data.</text>
</comment>
<evidence type="ECO:0000256" key="6">
    <source>
        <dbReference type="ARBA" id="ARBA00023136"/>
    </source>
</evidence>
<keyword evidence="3" id="KW-1003">Cell membrane</keyword>
<dbReference type="InterPro" id="IPR048454">
    <property type="entry name" value="YetF_N"/>
</dbReference>
<keyword evidence="11" id="KW-1185">Reference proteome</keyword>
<dbReference type="PANTHER" id="PTHR34582">
    <property type="entry name" value="UPF0702 TRANSMEMBRANE PROTEIN YCAP"/>
    <property type="match status" value="1"/>
</dbReference>
<comment type="similarity">
    <text evidence="2">Belongs to the UPF0702 family.</text>
</comment>
<keyword evidence="4 7" id="KW-0812">Transmembrane</keyword>
<evidence type="ECO:0000256" key="7">
    <source>
        <dbReference type="SAM" id="Phobius"/>
    </source>
</evidence>
<reference evidence="10 11" key="1">
    <citation type="submission" date="2024-06" db="EMBL/GenBank/DDBJ databases">
        <title>Genomic Encyclopedia of Type Strains, Phase IV (KMG-IV): sequencing the most valuable type-strain genomes for metagenomic binning, comparative biology and taxonomic classification.</title>
        <authorList>
            <person name="Goeker M."/>
        </authorList>
    </citation>
    <scope>NUCLEOTIDE SEQUENCE [LARGE SCALE GENOMIC DNA]</scope>
    <source>
        <strain evidence="10 11">DSM 26128</strain>
    </source>
</reference>
<dbReference type="PANTHER" id="PTHR34582:SF6">
    <property type="entry name" value="UPF0702 TRANSMEMBRANE PROTEIN YCAP"/>
    <property type="match status" value="1"/>
</dbReference>
<name>A0ABV2GDG5_9BACL</name>
<feature type="transmembrane region" description="Helical" evidence="7">
    <location>
        <begin position="6"/>
        <end position="23"/>
    </location>
</feature>
<dbReference type="InterPro" id="IPR023090">
    <property type="entry name" value="UPF0702_alpha/beta_dom_sf"/>
</dbReference>
<evidence type="ECO:0000313" key="10">
    <source>
        <dbReference type="EMBL" id="MET3576342.1"/>
    </source>
</evidence>
<sequence length="236" mass="26025">MASHSYFETFLMSIFAFLFLLLLTRVLGKKQMSQLTYFNYIAGITIGTLSANVAVSPLKQAAHSLMALVLWVVLTIVLGLIGLKSSRARVLLDGEPSILIRKGAVQEKPLSDLRMNLDVLQMMLRQQQAFSISDVDYAILEPNGQLSVLMKEGKQPATKSDLHVSGKPVRNLPTLLVADGSIRHHELHELSLSEDWLFGELKKHRISSVSDVLYAEYSPDGDLSVQKKGYSGAAEG</sequence>
<evidence type="ECO:0000259" key="8">
    <source>
        <dbReference type="Pfam" id="PF04239"/>
    </source>
</evidence>
<feature type="transmembrane region" description="Helical" evidence="7">
    <location>
        <begin position="61"/>
        <end position="83"/>
    </location>
</feature>
<evidence type="ECO:0000256" key="3">
    <source>
        <dbReference type="ARBA" id="ARBA00022475"/>
    </source>
</evidence>
<comment type="subcellular location">
    <subcellularLocation>
        <location evidence="1">Cell membrane</location>
        <topology evidence="1">Multi-pass membrane protein</topology>
    </subcellularLocation>
</comment>
<evidence type="ECO:0000256" key="4">
    <source>
        <dbReference type="ARBA" id="ARBA00022692"/>
    </source>
</evidence>
<evidence type="ECO:0000256" key="2">
    <source>
        <dbReference type="ARBA" id="ARBA00006448"/>
    </source>
</evidence>
<accession>A0ABV2GDG5</accession>
<organism evidence="10 11">
    <name type="scientific">Bhargavaea ullalensis</name>
    <dbReference type="NCBI Taxonomy" id="1265685"/>
    <lineage>
        <taxon>Bacteria</taxon>
        <taxon>Bacillati</taxon>
        <taxon>Bacillota</taxon>
        <taxon>Bacilli</taxon>
        <taxon>Bacillales</taxon>
        <taxon>Caryophanaceae</taxon>
        <taxon>Bhargavaea</taxon>
    </lineage>
</organism>
<evidence type="ECO:0000256" key="1">
    <source>
        <dbReference type="ARBA" id="ARBA00004651"/>
    </source>
</evidence>
<feature type="transmembrane region" description="Helical" evidence="7">
    <location>
        <begin position="35"/>
        <end position="55"/>
    </location>
</feature>
<dbReference type="RefSeq" id="WP_354198297.1">
    <property type="nucleotide sequence ID" value="NZ_JBEPLW010000020.1"/>
</dbReference>
<evidence type="ECO:0000256" key="5">
    <source>
        <dbReference type="ARBA" id="ARBA00022989"/>
    </source>
</evidence>